<dbReference type="EMBL" id="MK072070">
    <property type="protein sequence ID" value="AYV78093.1"/>
    <property type="molecule type" value="Genomic_DNA"/>
</dbReference>
<accession>A0A3G4ZWX3</accession>
<name>A0A3G4ZWX3_9VIRU</name>
<keyword evidence="1" id="KW-0175">Coiled coil</keyword>
<sequence>MSDTNKELTVNTDLENIIEYNGYKTEEYIDRYSGTPYHKTREVPIIDVEKTIENLVNVVNELRREIAILKSKQKDL</sequence>
<evidence type="ECO:0000313" key="2">
    <source>
        <dbReference type="EMBL" id="AYV78093.1"/>
    </source>
</evidence>
<organism evidence="2">
    <name type="scientific">Edafosvirus sp</name>
    <dbReference type="NCBI Taxonomy" id="2487765"/>
    <lineage>
        <taxon>Viruses</taxon>
        <taxon>Varidnaviria</taxon>
        <taxon>Bamfordvirae</taxon>
        <taxon>Nucleocytoviricota</taxon>
        <taxon>Megaviricetes</taxon>
        <taxon>Imitervirales</taxon>
        <taxon>Mimiviridae</taxon>
        <taxon>Klosneuvirinae</taxon>
    </lineage>
</organism>
<protein>
    <submittedName>
        <fullName evidence="2">Uncharacterized protein</fullName>
    </submittedName>
</protein>
<evidence type="ECO:0000256" key="1">
    <source>
        <dbReference type="SAM" id="Coils"/>
    </source>
</evidence>
<gene>
    <name evidence="2" type="ORF">Edafosvirus5_11</name>
</gene>
<proteinExistence type="predicted"/>
<reference evidence="2" key="1">
    <citation type="submission" date="2018-10" db="EMBL/GenBank/DDBJ databases">
        <title>Hidden diversity of soil giant viruses.</title>
        <authorList>
            <person name="Schulz F."/>
            <person name="Alteio L."/>
            <person name="Goudeau D."/>
            <person name="Ryan E.M."/>
            <person name="Malmstrom R.R."/>
            <person name="Blanchard J."/>
            <person name="Woyke T."/>
        </authorList>
    </citation>
    <scope>NUCLEOTIDE SEQUENCE</scope>
    <source>
        <strain evidence="2">EDV1</strain>
    </source>
</reference>
<feature type="coiled-coil region" evidence="1">
    <location>
        <begin position="45"/>
        <end position="72"/>
    </location>
</feature>